<proteinExistence type="predicted"/>
<dbReference type="Proteomes" id="UP001211005">
    <property type="component" value="Chromosome"/>
</dbReference>
<dbReference type="RefSeq" id="WP_269558773.1">
    <property type="nucleotide sequence ID" value="NZ_CP114767.1"/>
</dbReference>
<reference evidence="2 3" key="1">
    <citation type="submission" date="2022-12" db="EMBL/GenBank/DDBJ databases">
        <title>Hymenobacter canadensis sp. nov. isolated from lake water of the Cambridge Bay, Canada.</title>
        <authorList>
            <person name="Kim W.H."/>
            <person name="Lee Y.M."/>
        </authorList>
    </citation>
    <scope>NUCLEOTIDE SEQUENCE [LARGE SCALE GENOMIC DNA]</scope>
    <source>
        <strain evidence="2 3">PAMC 29467</strain>
    </source>
</reference>
<evidence type="ECO:0000313" key="3">
    <source>
        <dbReference type="Proteomes" id="UP001211005"/>
    </source>
</evidence>
<keyword evidence="1" id="KW-0472">Membrane</keyword>
<feature type="transmembrane region" description="Helical" evidence="1">
    <location>
        <begin position="70"/>
        <end position="93"/>
    </location>
</feature>
<organism evidence="2 3">
    <name type="scientific">Hymenobacter canadensis</name>
    <dbReference type="NCBI Taxonomy" id="2999067"/>
    <lineage>
        <taxon>Bacteria</taxon>
        <taxon>Pseudomonadati</taxon>
        <taxon>Bacteroidota</taxon>
        <taxon>Cytophagia</taxon>
        <taxon>Cytophagales</taxon>
        <taxon>Hymenobacteraceae</taxon>
        <taxon>Hymenobacter</taxon>
    </lineage>
</organism>
<dbReference type="EMBL" id="CP114767">
    <property type="protein sequence ID" value="WBA40688.1"/>
    <property type="molecule type" value="Genomic_DNA"/>
</dbReference>
<keyword evidence="1" id="KW-0812">Transmembrane</keyword>
<gene>
    <name evidence="2" type="ORF">O3303_12740</name>
</gene>
<keyword evidence="1" id="KW-1133">Transmembrane helix</keyword>
<keyword evidence="3" id="KW-1185">Reference proteome</keyword>
<protein>
    <recommendedName>
        <fullName evidence="4">DUF3784 domain-containing protein</fullName>
    </recommendedName>
</protein>
<name>A0ABY7LP87_9BACT</name>
<feature type="transmembrane region" description="Helical" evidence="1">
    <location>
        <begin position="46"/>
        <end position="63"/>
    </location>
</feature>
<evidence type="ECO:0000313" key="2">
    <source>
        <dbReference type="EMBL" id="WBA40688.1"/>
    </source>
</evidence>
<feature type="transmembrane region" description="Helical" evidence="1">
    <location>
        <begin position="105"/>
        <end position="128"/>
    </location>
</feature>
<accession>A0ABY7LP87</accession>
<evidence type="ECO:0008006" key="4">
    <source>
        <dbReference type="Google" id="ProtNLM"/>
    </source>
</evidence>
<sequence length="129" mass="14648">MDNFMLAFILLIGSVFLSRTINEKATQHLNQNQKADLVDLFSGSRPYTFGALILILLGYFAGIKFNLLDPFLLSVLYCIAMLVFIISVSISAYKKLVANDFPSQYIKSYITSTAVRFIGMLLFFVLLWR</sequence>
<evidence type="ECO:0000256" key="1">
    <source>
        <dbReference type="SAM" id="Phobius"/>
    </source>
</evidence>